<feature type="region of interest" description="Disordered" evidence="1">
    <location>
        <begin position="169"/>
        <end position="189"/>
    </location>
</feature>
<protein>
    <submittedName>
        <fullName evidence="3">Cupin domain-containing protein</fullName>
    </submittedName>
</protein>
<dbReference type="InterPro" id="IPR014710">
    <property type="entry name" value="RmlC-like_jellyroll"/>
</dbReference>
<evidence type="ECO:0000313" key="3">
    <source>
        <dbReference type="EMBL" id="XAN08333.1"/>
    </source>
</evidence>
<evidence type="ECO:0000256" key="1">
    <source>
        <dbReference type="SAM" id="MobiDB-lite"/>
    </source>
</evidence>
<dbReference type="PANTHER" id="PTHR36440:SF1">
    <property type="entry name" value="PUTATIVE (AFU_ORTHOLOGUE AFUA_8G07350)-RELATED"/>
    <property type="match status" value="1"/>
</dbReference>
<organism evidence="3 4">
    <name type="scientific">Ammonicoccus fulvus</name>
    <dbReference type="NCBI Taxonomy" id="3138240"/>
    <lineage>
        <taxon>Bacteria</taxon>
        <taxon>Bacillati</taxon>
        <taxon>Actinomycetota</taxon>
        <taxon>Actinomycetes</taxon>
        <taxon>Propionibacteriales</taxon>
        <taxon>Propionibacteriaceae</taxon>
        <taxon>Ammonicoccus</taxon>
    </lineage>
</organism>
<dbReference type="EMBL" id="CP154795">
    <property type="protein sequence ID" value="XAN08333.1"/>
    <property type="molecule type" value="Genomic_DNA"/>
</dbReference>
<dbReference type="Proteomes" id="UP001442841">
    <property type="component" value="Chromosome"/>
</dbReference>
<accession>A0ABZ3FQJ2</accession>
<dbReference type="RefSeq" id="WP_425309789.1">
    <property type="nucleotide sequence ID" value="NZ_CP154795.1"/>
</dbReference>
<proteinExistence type="predicted"/>
<name>A0ABZ3FQJ2_9ACTN</name>
<dbReference type="SUPFAM" id="SSF51182">
    <property type="entry name" value="RmlC-like cupins"/>
    <property type="match status" value="1"/>
</dbReference>
<dbReference type="Gene3D" id="2.60.120.10">
    <property type="entry name" value="Jelly Rolls"/>
    <property type="match status" value="1"/>
</dbReference>
<evidence type="ECO:0000313" key="4">
    <source>
        <dbReference type="Proteomes" id="UP001442841"/>
    </source>
</evidence>
<dbReference type="InterPro" id="IPR011051">
    <property type="entry name" value="RmlC_Cupin_sf"/>
</dbReference>
<keyword evidence="4" id="KW-1185">Reference proteome</keyword>
<reference evidence="3 4" key="1">
    <citation type="submission" date="2024-04" db="EMBL/GenBank/DDBJ databases">
        <title>Isolation of an actinomycete strain from pig manure.</title>
        <authorList>
            <person name="Gong T."/>
            <person name="Yu Z."/>
            <person name="An M."/>
            <person name="Wei C."/>
            <person name="Yang W."/>
            <person name="Liu L."/>
        </authorList>
    </citation>
    <scope>NUCLEOTIDE SEQUENCE [LARGE SCALE GENOMIC DNA]</scope>
    <source>
        <strain evidence="3 4">ZF39</strain>
    </source>
</reference>
<sequence>MGDNAEQTTAKVDPRTRLRYTKASEREAVWFLGDRIEFILTGEMTDRRLMMYYHESHPDSQPPLHEHEVEDEIHYIIEGGITYWAGDEEVTLYAGDSMVLPRDLPHTFRSLPNVSTKWFTITSPTNFEDFVREMSEPCTVDGPQPGWEMTPELATRLNDSAKRHGITLLGPPGTLPTDVPGGTQPVVRG</sequence>
<evidence type="ECO:0000259" key="2">
    <source>
        <dbReference type="Pfam" id="PF07883"/>
    </source>
</evidence>
<dbReference type="InterPro" id="IPR053146">
    <property type="entry name" value="QDO-like"/>
</dbReference>
<dbReference type="PANTHER" id="PTHR36440">
    <property type="entry name" value="PUTATIVE (AFU_ORTHOLOGUE AFUA_8G07350)-RELATED"/>
    <property type="match status" value="1"/>
</dbReference>
<feature type="domain" description="Cupin type-2" evidence="2">
    <location>
        <begin position="57"/>
        <end position="121"/>
    </location>
</feature>
<dbReference type="Pfam" id="PF07883">
    <property type="entry name" value="Cupin_2"/>
    <property type="match status" value="1"/>
</dbReference>
<gene>
    <name evidence="3" type="ORF">AADG42_13830</name>
</gene>
<dbReference type="InterPro" id="IPR013096">
    <property type="entry name" value="Cupin_2"/>
</dbReference>